<evidence type="ECO:0000256" key="2">
    <source>
        <dbReference type="ARBA" id="ARBA00022448"/>
    </source>
</evidence>
<evidence type="ECO:0000256" key="8">
    <source>
        <dbReference type="ARBA" id="ARBA00023136"/>
    </source>
</evidence>
<dbReference type="PROSITE" id="PS50929">
    <property type="entry name" value="ABC_TM1F"/>
    <property type="match status" value="1"/>
</dbReference>
<name>A0A6S6SXI7_9BACT</name>
<dbReference type="PROSITE" id="PS50893">
    <property type="entry name" value="ABC_TRANSPORTER_2"/>
    <property type="match status" value="1"/>
</dbReference>
<keyword evidence="3" id="KW-1003">Cell membrane</keyword>
<reference evidence="12" key="1">
    <citation type="submission" date="2020-01" db="EMBL/GenBank/DDBJ databases">
        <authorList>
            <person name="Meier V. D."/>
            <person name="Meier V D."/>
        </authorList>
    </citation>
    <scope>NUCLEOTIDE SEQUENCE</scope>
    <source>
        <strain evidence="12">HLG_WM_MAG_03</strain>
    </source>
</reference>
<protein>
    <submittedName>
        <fullName evidence="12">Lipid A export ATP-binding/permease protein MsbA</fullName>
    </submittedName>
</protein>
<dbReference type="InterPro" id="IPR039421">
    <property type="entry name" value="Type_1_exporter"/>
</dbReference>
<evidence type="ECO:0000259" key="10">
    <source>
        <dbReference type="PROSITE" id="PS50893"/>
    </source>
</evidence>
<dbReference type="Gene3D" id="1.20.1560.10">
    <property type="entry name" value="ABC transporter type 1, transmembrane domain"/>
    <property type="match status" value="1"/>
</dbReference>
<dbReference type="InterPro" id="IPR036640">
    <property type="entry name" value="ABC1_TM_sf"/>
</dbReference>
<keyword evidence="6 12" id="KW-0067">ATP-binding</keyword>
<dbReference type="InterPro" id="IPR011527">
    <property type="entry name" value="ABC1_TM_dom"/>
</dbReference>
<evidence type="ECO:0000256" key="7">
    <source>
        <dbReference type="ARBA" id="ARBA00022989"/>
    </source>
</evidence>
<keyword evidence="4 9" id="KW-0812">Transmembrane</keyword>
<dbReference type="InterPro" id="IPR027417">
    <property type="entry name" value="P-loop_NTPase"/>
</dbReference>
<feature type="transmembrane region" description="Helical" evidence="9">
    <location>
        <begin position="81"/>
        <end position="104"/>
    </location>
</feature>
<feature type="transmembrane region" description="Helical" evidence="9">
    <location>
        <begin position="30"/>
        <end position="56"/>
    </location>
</feature>
<dbReference type="Gene3D" id="3.40.50.300">
    <property type="entry name" value="P-loop containing nucleotide triphosphate hydrolases"/>
    <property type="match status" value="1"/>
</dbReference>
<proteinExistence type="predicted"/>
<accession>A0A6S6SXI7</accession>
<dbReference type="InterPro" id="IPR017871">
    <property type="entry name" value="ABC_transporter-like_CS"/>
</dbReference>
<evidence type="ECO:0000313" key="12">
    <source>
        <dbReference type="EMBL" id="CAA6807731.1"/>
    </source>
</evidence>
<sequence>MSNFIWSCDILLRMISIHSIFQEIIKHKKVLLLANAVAIVSTLVVLPVALLLPLLIDELILGKGGPIVESIDTYITVGEPMYYIVIVLLVTMGLKAIGLLFSLIHIRLFTKISKEVTYTIRKKILNHLQVVSMREYDLLGSGAVSSKIITDVETVDKFVASSVGEVVVEVLTLIGVSIVLLLLNWQLALVILFLNPLTIFVFLKAFRNVAKMKKKENESIEVFQNTLTESLELYNQIRVQNREKHFLKTVDGQAKEIRDRSYLFGLKSEVALEFSRLLIFYSHDIFKAIGIFMVLIGSLTIGTMLAIFSYAWVLMRPVDKLINFIHFYFNAKSAIERLNQILALEKEPYYAPKVDPFVNRTSASIRLEDVSFSYDGTTEVLKDISFEIQEGEKVAIVGKTGSGKSTLAQILIGLYPISSGKIFYNEHEIKEVGYEKIRDNVGFVLQAPLMFNNSLRFNLTLGKAYSDEVIYEALKIAQLYEFVEGLEDKLETIVGKNGTKLSGGQRQRLSIARVLLDNPKVIIFDESTSSLDSKTEKQLLEDLEIYIKDKTVITIAHRKSSIEKADRVIEINML</sequence>
<evidence type="ECO:0000256" key="3">
    <source>
        <dbReference type="ARBA" id="ARBA00022475"/>
    </source>
</evidence>
<dbReference type="InterPro" id="IPR003439">
    <property type="entry name" value="ABC_transporter-like_ATP-bd"/>
</dbReference>
<feature type="transmembrane region" description="Helical" evidence="9">
    <location>
        <begin position="166"/>
        <end position="183"/>
    </location>
</feature>
<evidence type="ECO:0000256" key="4">
    <source>
        <dbReference type="ARBA" id="ARBA00022692"/>
    </source>
</evidence>
<keyword evidence="5" id="KW-0547">Nucleotide-binding</keyword>
<evidence type="ECO:0000256" key="1">
    <source>
        <dbReference type="ARBA" id="ARBA00004651"/>
    </source>
</evidence>
<dbReference type="GO" id="GO:0016887">
    <property type="term" value="F:ATP hydrolysis activity"/>
    <property type="evidence" value="ECO:0007669"/>
    <property type="project" value="InterPro"/>
</dbReference>
<dbReference type="PROSITE" id="PS00211">
    <property type="entry name" value="ABC_TRANSPORTER_1"/>
    <property type="match status" value="1"/>
</dbReference>
<feature type="domain" description="ABC transmembrane type-1" evidence="11">
    <location>
        <begin position="32"/>
        <end position="330"/>
    </location>
</feature>
<dbReference type="Pfam" id="PF00664">
    <property type="entry name" value="ABC_membrane"/>
    <property type="match status" value="1"/>
</dbReference>
<dbReference type="AlphaFoldDB" id="A0A6S6SXI7"/>
<feature type="transmembrane region" description="Helical" evidence="9">
    <location>
        <begin position="189"/>
        <end position="206"/>
    </location>
</feature>
<keyword evidence="7 9" id="KW-1133">Transmembrane helix</keyword>
<organism evidence="12">
    <name type="scientific">uncultured Sulfurovum sp</name>
    <dbReference type="NCBI Taxonomy" id="269237"/>
    <lineage>
        <taxon>Bacteria</taxon>
        <taxon>Pseudomonadati</taxon>
        <taxon>Campylobacterota</taxon>
        <taxon>Epsilonproteobacteria</taxon>
        <taxon>Campylobacterales</taxon>
        <taxon>Sulfurovaceae</taxon>
        <taxon>Sulfurovum</taxon>
        <taxon>environmental samples</taxon>
    </lineage>
</organism>
<dbReference type="SUPFAM" id="SSF90123">
    <property type="entry name" value="ABC transporter transmembrane region"/>
    <property type="match status" value="1"/>
</dbReference>
<dbReference type="InterPro" id="IPR003593">
    <property type="entry name" value="AAA+_ATPase"/>
</dbReference>
<dbReference type="CDD" id="cd07346">
    <property type="entry name" value="ABC_6TM_exporters"/>
    <property type="match status" value="1"/>
</dbReference>
<gene>
    <name evidence="12" type="ORF">HELGO_WM14910</name>
</gene>
<evidence type="ECO:0000256" key="9">
    <source>
        <dbReference type="SAM" id="Phobius"/>
    </source>
</evidence>
<evidence type="ECO:0000259" key="11">
    <source>
        <dbReference type="PROSITE" id="PS50929"/>
    </source>
</evidence>
<evidence type="ECO:0000256" key="6">
    <source>
        <dbReference type="ARBA" id="ARBA00022840"/>
    </source>
</evidence>
<dbReference type="GO" id="GO:0140359">
    <property type="term" value="F:ABC-type transporter activity"/>
    <property type="evidence" value="ECO:0007669"/>
    <property type="project" value="InterPro"/>
</dbReference>
<dbReference type="SMART" id="SM00382">
    <property type="entry name" value="AAA"/>
    <property type="match status" value="1"/>
</dbReference>
<feature type="transmembrane region" description="Helical" evidence="9">
    <location>
        <begin position="285"/>
        <end position="313"/>
    </location>
</feature>
<dbReference type="PANTHER" id="PTHR24221:SF233">
    <property type="entry name" value="ATP-BINDING_PERMEASE FUSION ABC TRANSPORTER-RELATED"/>
    <property type="match status" value="1"/>
</dbReference>
<comment type="subcellular location">
    <subcellularLocation>
        <location evidence="1">Cell membrane</location>
        <topology evidence="1">Multi-pass membrane protein</topology>
    </subcellularLocation>
</comment>
<keyword evidence="8 9" id="KW-0472">Membrane</keyword>
<dbReference type="GO" id="GO:0034040">
    <property type="term" value="F:ATPase-coupled lipid transmembrane transporter activity"/>
    <property type="evidence" value="ECO:0007669"/>
    <property type="project" value="TreeGrafter"/>
</dbReference>
<dbReference type="GO" id="GO:0005524">
    <property type="term" value="F:ATP binding"/>
    <property type="evidence" value="ECO:0007669"/>
    <property type="project" value="UniProtKB-KW"/>
</dbReference>
<dbReference type="GO" id="GO:0005886">
    <property type="term" value="C:plasma membrane"/>
    <property type="evidence" value="ECO:0007669"/>
    <property type="project" value="UniProtKB-SubCell"/>
</dbReference>
<dbReference type="PANTHER" id="PTHR24221">
    <property type="entry name" value="ATP-BINDING CASSETTE SUB-FAMILY B"/>
    <property type="match status" value="1"/>
</dbReference>
<feature type="domain" description="ABC transporter" evidence="10">
    <location>
        <begin position="365"/>
        <end position="574"/>
    </location>
</feature>
<dbReference type="SUPFAM" id="SSF52540">
    <property type="entry name" value="P-loop containing nucleoside triphosphate hydrolases"/>
    <property type="match status" value="1"/>
</dbReference>
<evidence type="ECO:0000256" key="5">
    <source>
        <dbReference type="ARBA" id="ARBA00022741"/>
    </source>
</evidence>
<keyword evidence="2" id="KW-0813">Transport</keyword>
<dbReference type="FunFam" id="3.40.50.300:FF:000299">
    <property type="entry name" value="ABC transporter ATP-binding protein/permease"/>
    <property type="match status" value="1"/>
</dbReference>
<dbReference type="Pfam" id="PF00005">
    <property type="entry name" value="ABC_tran"/>
    <property type="match status" value="1"/>
</dbReference>
<dbReference type="EMBL" id="CACVAR010000166">
    <property type="protein sequence ID" value="CAA6807731.1"/>
    <property type="molecule type" value="Genomic_DNA"/>
</dbReference>